<feature type="region of interest" description="Disordered" evidence="1">
    <location>
        <begin position="377"/>
        <end position="414"/>
    </location>
</feature>
<feature type="region of interest" description="Disordered" evidence="1">
    <location>
        <begin position="1"/>
        <end position="45"/>
    </location>
</feature>
<comment type="caution">
    <text evidence="2">The sequence shown here is derived from an EMBL/GenBank/DDBJ whole genome shotgun (WGS) entry which is preliminary data.</text>
</comment>
<dbReference type="Proteomes" id="UP000807025">
    <property type="component" value="Unassembled WGS sequence"/>
</dbReference>
<evidence type="ECO:0000313" key="2">
    <source>
        <dbReference type="EMBL" id="KAF9496565.1"/>
    </source>
</evidence>
<proteinExistence type="predicted"/>
<dbReference type="AlphaFoldDB" id="A0A9P5ZYV9"/>
<keyword evidence="3" id="KW-1185">Reference proteome</keyword>
<protein>
    <submittedName>
        <fullName evidence="2">Uncharacterized protein</fullName>
    </submittedName>
</protein>
<organism evidence="2 3">
    <name type="scientific">Pleurotus eryngii</name>
    <name type="common">Boletus of the steppes</name>
    <dbReference type="NCBI Taxonomy" id="5323"/>
    <lineage>
        <taxon>Eukaryota</taxon>
        <taxon>Fungi</taxon>
        <taxon>Dikarya</taxon>
        <taxon>Basidiomycota</taxon>
        <taxon>Agaricomycotina</taxon>
        <taxon>Agaricomycetes</taxon>
        <taxon>Agaricomycetidae</taxon>
        <taxon>Agaricales</taxon>
        <taxon>Pleurotineae</taxon>
        <taxon>Pleurotaceae</taxon>
        <taxon>Pleurotus</taxon>
    </lineage>
</organism>
<name>A0A9P5ZYV9_PLEER</name>
<gene>
    <name evidence="2" type="ORF">BDN71DRAFT_1430158</name>
</gene>
<feature type="compositionally biased region" description="Polar residues" evidence="1">
    <location>
        <begin position="1"/>
        <end position="10"/>
    </location>
</feature>
<accession>A0A9P5ZYV9</accession>
<dbReference type="OrthoDB" id="3060267at2759"/>
<evidence type="ECO:0000313" key="3">
    <source>
        <dbReference type="Proteomes" id="UP000807025"/>
    </source>
</evidence>
<evidence type="ECO:0000256" key="1">
    <source>
        <dbReference type="SAM" id="MobiDB-lite"/>
    </source>
</evidence>
<sequence>MPPDATTSGTAPPHLTTPPAVPRDTYPLPTATLGVLASSPGRRGYKQLRTEELRKATPEADNEQHGYLDEIHDSHTEDIEIFLGAPLDVAPGTKLASNIPWPTKYEGNLDVTMFNTWFQDLLRWLQLNQYGGPQRERKRVSMIGSHLVGDASVWYNETIQEMYRSNDNTSMGDIINGLYDRFIKPTATHDVTWLFYATRYDPTKGILGLYHEMDTRTCRMCLPRYIVAGISQCGINPGTASTRTLVQTAKLIEDEGKYMQIWDKMRLSDGRLSSSSNALVLRQLAVNSCETGTTTRIPIGNQPGTKHAATIHWPNSAIAWDLATAAKQPIVLLKTLKCHVCGRMGHIASSPLCAKYGHNRLTAVREQAKGEDLGHTPVEEMGEQHHPNEGGGKSVKEHLQSPGTLSEEPQDIEGSQYDPYDDGLYYDIDLNPFQEDAEHMGALRICDERSCIIVDDMTRIDSDRDHFTNHHATIDKVSNEEEHIVYPRLGCDYGDTVMIGPEELGPERLT</sequence>
<dbReference type="EMBL" id="MU154551">
    <property type="protein sequence ID" value="KAF9496565.1"/>
    <property type="molecule type" value="Genomic_DNA"/>
</dbReference>
<feature type="compositionally biased region" description="Basic and acidic residues" evidence="1">
    <location>
        <begin position="377"/>
        <end position="399"/>
    </location>
</feature>
<reference evidence="2" key="1">
    <citation type="submission" date="2020-11" db="EMBL/GenBank/DDBJ databases">
        <authorList>
            <consortium name="DOE Joint Genome Institute"/>
            <person name="Ahrendt S."/>
            <person name="Riley R."/>
            <person name="Andreopoulos W."/>
            <person name="Labutti K."/>
            <person name="Pangilinan J."/>
            <person name="Ruiz-Duenas F.J."/>
            <person name="Barrasa J.M."/>
            <person name="Sanchez-Garcia M."/>
            <person name="Camarero S."/>
            <person name="Miyauchi S."/>
            <person name="Serrano A."/>
            <person name="Linde D."/>
            <person name="Babiker R."/>
            <person name="Drula E."/>
            <person name="Ayuso-Fernandez I."/>
            <person name="Pacheco R."/>
            <person name="Padilla G."/>
            <person name="Ferreira P."/>
            <person name="Barriuso J."/>
            <person name="Kellner H."/>
            <person name="Castanera R."/>
            <person name="Alfaro M."/>
            <person name="Ramirez L."/>
            <person name="Pisabarro A.G."/>
            <person name="Kuo A."/>
            <person name="Tritt A."/>
            <person name="Lipzen A."/>
            <person name="He G."/>
            <person name="Yan M."/>
            <person name="Ng V."/>
            <person name="Cullen D."/>
            <person name="Martin F."/>
            <person name="Rosso M.-N."/>
            <person name="Henrissat B."/>
            <person name="Hibbett D."/>
            <person name="Martinez A.T."/>
            <person name="Grigoriev I.V."/>
        </authorList>
    </citation>
    <scope>NUCLEOTIDE SEQUENCE</scope>
    <source>
        <strain evidence="2">ATCC 90797</strain>
    </source>
</reference>